<feature type="region of interest" description="Disordered" evidence="1">
    <location>
        <begin position="137"/>
        <end position="181"/>
    </location>
</feature>
<dbReference type="OrthoDB" id="4800194at2"/>
<feature type="compositionally biased region" description="Basic and acidic residues" evidence="1">
    <location>
        <begin position="143"/>
        <end position="156"/>
    </location>
</feature>
<sequence length="324" mass="34081">MYDHRPTTERLIVLPARRRPLLLTAAALAAAAALGGCTSEPARPGGAAGDRGEPAVKITPQPDPANAPLPLDAYGFDTSQQKVLQQAQDILTEACMHRIGFASFKNTDTYVTAGAGARRTTSGIGLVDAEAAKEYGYRSGGLPDREAGAAQKRDPSETAALFGPQDGAPAHPGAPEGGCAGEAARKLYPRSTTGPAGAPAGNGLVDELARQAADRARGDSRVTAAVTEWSGCMREAGFQVKTPWELQQMEGTRWTGPVTSEEITAATTDVSCKQRTKLSDTWTAVLAAYQTQLVEKRKQDLDQEKKHLGEQVRFAEKVLAGGGA</sequence>
<accession>A0A344TU42</accession>
<dbReference type="Proteomes" id="UP000252004">
    <property type="component" value="Chromosome"/>
</dbReference>
<evidence type="ECO:0000256" key="1">
    <source>
        <dbReference type="SAM" id="MobiDB-lite"/>
    </source>
</evidence>
<dbReference type="InterPro" id="IPR006311">
    <property type="entry name" value="TAT_signal"/>
</dbReference>
<dbReference type="EMBL" id="CP030862">
    <property type="protein sequence ID" value="AXE22163.1"/>
    <property type="molecule type" value="Genomic_DNA"/>
</dbReference>
<reference evidence="2 3" key="1">
    <citation type="submission" date="2018-01" db="EMBL/GenBank/DDBJ databases">
        <title>Draft genome Sequence of streptomyces globosus LZH-48.</title>
        <authorList>
            <person name="Ran K."/>
            <person name="Li Z."/>
            <person name="Wei S."/>
            <person name="Dong R."/>
        </authorList>
    </citation>
    <scope>NUCLEOTIDE SEQUENCE [LARGE SCALE GENOMIC DNA]</scope>
    <source>
        <strain evidence="2 3">LZH-48</strain>
    </source>
</reference>
<dbReference type="AlphaFoldDB" id="A0A344TU42"/>
<feature type="region of interest" description="Disordered" evidence="1">
    <location>
        <begin position="39"/>
        <end position="63"/>
    </location>
</feature>
<proteinExistence type="predicted"/>
<dbReference type="PROSITE" id="PS51318">
    <property type="entry name" value="TAT"/>
    <property type="match status" value="1"/>
</dbReference>
<keyword evidence="3" id="KW-1185">Reference proteome</keyword>
<organism evidence="2 3">
    <name type="scientific">Streptomyces globosus</name>
    <dbReference type="NCBI Taxonomy" id="68209"/>
    <lineage>
        <taxon>Bacteria</taxon>
        <taxon>Bacillati</taxon>
        <taxon>Actinomycetota</taxon>
        <taxon>Actinomycetes</taxon>
        <taxon>Kitasatosporales</taxon>
        <taxon>Streptomycetaceae</taxon>
        <taxon>Streptomyces</taxon>
    </lineage>
</organism>
<gene>
    <name evidence="2" type="ORF">C0216_00755</name>
</gene>
<protein>
    <submittedName>
        <fullName evidence="2">Uncharacterized protein</fullName>
    </submittedName>
</protein>
<name>A0A344TU42_9ACTN</name>
<evidence type="ECO:0000313" key="3">
    <source>
        <dbReference type="Proteomes" id="UP000252004"/>
    </source>
</evidence>
<dbReference type="KEGG" id="sgz:C0216_00755"/>
<evidence type="ECO:0000313" key="2">
    <source>
        <dbReference type="EMBL" id="AXE22163.1"/>
    </source>
</evidence>